<dbReference type="Pfam" id="PF10431">
    <property type="entry name" value="ClpB_D2-small"/>
    <property type="match status" value="1"/>
</dbReference>
<feature type="domain" description="Clp ATPase C-terminal" evidence="4">
    <location>
        <begin position="1"/>
        <end position="32"/>
    </location>
</feature>
<keyword evidence="2" id="KW-0067">ATP-binding</keyword>
<dbReference type="EMBL" id="JAEKNQ010000052">
    <property type="protein sequence ID" value="MBJ7604095.1"/>
    <property type="molecule type" value="Genomic_DNA"/>
</dbReference>
<comment type="caution">
    <text evidence="5">The sequence shown here is derived from an EMBL/GenBank/DDBJ whole genome shotgun (WGS) entry which is preliminary data.</text>
</comment>
<dbReference type="InterPro" id="IPR019489">
    <property type="entry name" value="Clp_ATPase_C"/>
</dbReference>
<sequence length="61" mass="6692">RPLRRVITSRIEDQLSEELLAGRFQRGDAVEVDVDPEGGFTFNVTPGEREAPDSLPAPTAL</sequence>
<evidence type="ECO:0000256" key="3">
    <source>
        <dbReference type="SAM" id="MobiDB-lite"/>
    </source>
</evidence>
<keyword evidence="1" id="KW-0547">Nucleotide-binding</keyword>
<evidence type="ECO:0000259" key="4">
    <source>
        <dbReference type="Pfam" id="PF10431"/>
    </source>
</evidence>
<dbReference type="Proteomes" id="UP000620075">
    <property type="component" value="Unassembled WGS sequence"/>
</dbReference>
<dbReference type="Gene3D" id="1.10.8.60">
    <property type="match status" value="1"/>
</dbReference>
<proteinExistence type="predicted"/>
<evidence type="ECO:0000256" key="2">
    <source>
        <dbReference type="ARBA" id="ARBA00022840"/>
    </source>
</evidence>
<evidence type="ECO:0000313" key="6">
    <source>
        <dbReference type="Proteomes" id="UP000620075"/>
    </source>
</evidence>
<dbReference type="GO" id="GO:0005524">
    <property type="term" value="F:ATP binding"/>
    <property type="evidence" value="ECO:0007669"/>
    <property type="project" value="UniProtKB-KW"/>
</dbReference>
<feature type="region of interest" description="Disordered" evidence="3">
    <location>
        <begin position="37"/>
        <end position="61"/>
    </location>
</feature>
<evidence type="ECO:0000313" key="5">
    <source>
        <dbReference type="EMBL" id="MBJ7604095.1"/>
    </source>
</evidence>
<accession>A0A934KL74</accession>
<protein>
    <recommendedName>
        <fullName evidence="4">Clp ATPase C-terminal domain-containing protein</fullName>
    </recommendedName>
</protein>
<reference evidence="5 6" key="1">
    <citation type="submission" date="2020-10" db="EMBL/GenBank/DDBJ databases">
        <title>Ca. Dormibacterota MAGs.</title>
        <authorList>
            <person name="Montgomery K."/>
        </authorList>
    </citation>
    <scope>NUCLEOTIDE SEQUENCE [LARGE SCALE GENOMIC DNA]</scope>
    <source>
        <strain evidence="5">SC8811_S16_3</strain>
    </source>
</reference>
<gene>
    <name evidence="5" type="ORF">JF888_13025</name>
</gene>
<evidence type="ECO:0000256" key="1">
    <source>
        <dbReference type="ARBA" id="ARBA00022741"/>
    </source>
</evidence>
<dbReference type="AlphaFoldDB" id="A0A934KL74"/>
<feature type="non-terminal residue" evidence="5">
    <location>
        <position position="1"/>
    </location>
</feature>
<organism evidence="5 6">
    <name type="scientific">Candidatus Dormiibacter inghamiae</name>
    <dbReference type="NCBI Taxonomy" id="3127013"/>
    <lineage>
        <taxon>Bacteria</taxon>
        <taxon>Bacillati</taxon>
        <taxon>Candidatus Dormiibacterota</taxon>
        <taxon>Candidatus Dormibacteria</taxon>
        <taxon>Candidatus Dormibacterales</taxon>
        <taxon>Candidatus Dormibacteraceae</taxon>
        <taxon>Candidatus Dormiibacter</taxon>
    </lineage>
</organism>
<name>A0A934KL74_9BACT</name>
<dbReference type="RefSeq" id="WP_338181156.1">
    <property type="nucleotide sequence ID" value="NZ_JAEKNQ010000052.1"/>
</dbReference>